<gene>
    <name evidence="3" type="ORF">BKA55DRAFT_688505</name>
</gene>
<comment type="similarity">
    <text evidence="1">Belongs to the peptidase S12 family.</text>
</comment>
<dbReference type="OrthoDB" id="5946976at2759"/>
<evidence type="ECO:0000259" key="2">
    <source>
        <dbReference type="Pfam" id="PF00144"/>
    </source>
</evidence>
<dbReference type="Pfam" id="PF00144">
    <property type="entry name" value="Beta-lactamase"/>
    <property type="match status" value="1"/>
</dbReference>
<dbReference type="SUPFAM" id="SSF56601">
    <property type="entry name" value="beta-lactamase/transpeptidase-like"/>
    <property type="match status" value="1"/>
</dbReference>
<dbReference type="Proteomes" id="UP000720189">
    <property type="component" value="Unassembled WGS sequence"/>
</dbReference>
<dbReference type="InterPro" id="IPR012338">
    <property type="entry name" value="Beta-lactam/transpept-like"/>
</dbReference>
<evidence type="ECO:0000313" key="3">
    <source>
        <dbReference type="EMBL" id="KAH7255489.1"/>
    </source>
</evidence>
<organism evidence="3 4">
    <name type="scientific">Fusarium redolens</name>
    <dbReference type="NCBI Taxonomy" id="48865"/>
    <lineage>
        <taxon>Eukaryota</taxon>
        <taxon>Fungi</taxon>
        <taxon>Dikarya</taxon>
        <taxon>Ascomycota</taxon>
        <taxon>Pezizomycotina</taxon>
        <taxon>Sordariomycetes</taxon>
        <taxon>Hypocreomycetidae</taxon>
        <taxon>Hypocreales</taxon>
        <taxon>Nectriaceae</taxon>
        <taxon>Fusarium</taxon>
        <taxon>Fusarium redolens species complex</taxon>
    </lineage>
</organism>
<dbReference type="EMBL" id="JAGMUX010000006">
    <property type="protein sequence ID" value="KAH7255489.1"/>
    <property type="molecule type" value="Genomic_DNA"/>
</dbReference>
<protein>
    <submittedName>
        <fullName evidence="3">Beta-lactamase/transpeptidase-like protein</fullName>
    </submittedName>
</protein>
<dbReference type="AlphaFoldDB" id="A0A9P9HFG5"/>
<feature type="domain" description="Beta-lactamase-related" evidence="2">
    <location>
        <begin position="3"/>
        <end position="98"/>
    </location>
</feature>
<evidence type="ECO:0000256" key="1">
    <source>
        <dbReference type="ARBA" id="ARBA00038215"/>
    </source>
</evidence>
<dbReference type="Gene3D" id="3.40.710.10">
    <property type="entry name" value="DD-peptidase/beta-lactamase superfamily"/>
    <property type="match status" value="1"/>
</dbReference>
<accession>A0A9P9HFG5</accession>
<dbReference type="InterPro" id="IPR050491">
    <property type="entry name" value="AmpC-like"/>
</dbReference>
<dbReference type="GeneID" id="70229172"/>
<name>A0A9P9HFG5_FUSRE</name>
<dbReference type="PANTHER" id="PTHR46825:SF9">
    <property type="entry name" value="BETA-LACTAMASE-RELATED DOMAIN-CONTAINING PROTEIN"/>
    <property type="match status" value="1"/>
</dbReference>
<dbReference type="PANTHER" id="PTHR46825">
    <property type="entry name" value="D-ALANYL-D-ALANINE-CARBOXYPEPTIDASE/ENDOPEPTIDASE AMPH"/>
    <property type="match status" value="1"/>
</dbReference>
<reference evidence="3" key="1">
    <citation type="journal article" date="2021" name="Nat. Commun.">
        <title>Genetic determinants of endophytism in the Arabidopsis root mycobiome.</title>
        <authorList>
            <person name="Mesny F."/>
            <person name="Miyauchi S."/>
            <person name="Thiergart T."/>
            <person name="Pickel B."/>
            <person name="Atanasova L."/>
            <person name="Karlsson M."/>
            <person name="Huettel B."/>
            <person name="Barry K.W."/>
            <person name="Haridas S."/>
            <person name="Chen C."/>
            <person name="Bauer D."/>
            <person name="Andreopoulos W."/>
            <person name="Pangilinan J."/>
            <person name="LaButti K."/>
            <person name="Riley R."/>
            <person name="Lipzen A."/>
            <person name="Clum A."/>
            <person name="Drula E."/>
            <person name="Henrissat B."/>
            <person name="Kohler A."/>
            <person name="Grigoriev I.V."/>
            <person name="Martin F.M."/>
            <person name="Hacquard S."/>
        </authorList>
    </citation>
    <scope>NUCLEOTIDE SEQUENCE</scope>
    <source>
        <strain evidence="3">MPI-CAGE-AT-0023</strain>
    </source>
</reference>
<comment type="caution">
    <text evidence="3">The sequence shown here is derived from an EMBL/GenBank/DDBJ whole genome shotgun (WGS) entry which is preliminary data.</text>
</comment>
<evidence type="ECO:0000313" key="4">
    <source>
        <dbReference type="Proteomes" id="UP000720189"/>
    </source>
</evidence>
<dbReference type="RefSeq" id="XP_046051058.1">
    <property type="nucleotide sequence ID" value="XM_046199218.1"/>
</dbReference>
<sequence>MKTNGVRQAQVAIASKGIIKTERAYTWAEDDRETARTNDIFLLASVSKMFTFAAVDILINSGKLSPETKVMSVWAKNITVKHLLDHKGGYDRGEAGEDINKF</sequence>
<proteinExistence type="inferred from homology"/>
<dbReference type="InterPro" id="IPR001466">
    <property type="entry name" value="Beta-lactam-related"/>
</dbReference>
<keyword evidence="4" id="KW-1185">Reference proteome</keyword>